<comment type="caution">
    <text evidence="1">The sequence shown here is derived from an EMBL/GenBank/DDBJ whole genome shotgun (WGS) entry which is preliminary data.</text>
</comment>
<protein>
    <submittedName>
        <fullName evidence="1">Uncharacterized protein</fullName>
    </submittedName>
</protein>
<dbReference type="Proteomes" id="UP001497680">
    <property type="component" value="Unassembled WGS sequence"/>
</dbReference>
<proteinExistence type="predicted"/>
<evidence type="ECO:0000313" key="1">
    <source>
        <dbReference type="EMBL" id="KAI6082539.1"/>
    </source>
</evidence>
<accession>A0ACC0CQ21</accession>
<organism evidence="1 2">
    <name type="scientific">Hypoxylon rubiginosum</name>
    <dbReference type="NCBI Taxonomy" id="110542"/>
    <lineage>
        <taxon>Eukaryota</taxon>
        <taxon>Fungi</taxon>
        <taxon>Dikarya</taxon>
        <taxon>Ascomycota</taxon>
        <taxon>Pezizomycotina</taxon>
        <taxon>Sordariomycetes</taxon>
        <taxon>Xylariomycetidae</taxon>
        <taxon>Xylariales</taxon>
        <taxon>Hypoxylaceae</taxon>
        <taxon>Hypoxylon</taxon>
    </lineage>
</organism>
<evidence type="ECO:0000313" key="2">
    <source>
        <dbReference type="Proteomes" id="UP001497680"/>
    </source>
</evidence>
<keyword evidence="2" id="KW-1185">Reference proteome</keyword>
<sequence length="379" mass="43671">MCIHVFIHHTTREHDTRLLSTLNPVTGYTVNSPFQDPFVTSPPCDYPHILGPLLPEEVCSWHPRCCRLEQQILCKTDGKFCRLKLRVRYHHFYFAGEAAEQNLSFLEPYLNGEAHSLLLIGWFFKAGVELCLANIYRDKKLLDFNTTDEKDLSQIYRTQYLCASNLVLYATNRLNQFALQWDTELGAFLSRPGALLDTFQNSLYSQSLGLRLDSLTHLDSYRESVVFQFDKLPRFQSVTAESFLYEQLPFGNDPSSVSDFSFSLSVAPTQGLLARHGSEGSEDKEDTEGSEDKEGAEDSEESEDGGDDTIYAIEGIVDHRPRGVIERSRIRSYKIRWQGDWPRNQKQTWQRARDTPDLYIDQYFANGRHKAKSVKRRQE</sequence>
<dbReference type="EMBL" id="MU394369">
    <property type="protein sequence ID" value="KAI6082539.1"/>
    <property type="molecule type" value="Genomic_DNA"/>
</dbReference>
<gene>
    <name evidence="1" type="ORF">F4821DRAFT_281741</name>
</gene>
<name>A0ACC0CQ21_9PEZI</name>
<reference evidence="1 2" key="1">
    <citation type="journal article" date="2022" name="New Phytol.">
        <title>Ecological generalism drives hyperdiversity of secondary metabolite gene clusters in xylarialean endophytes.</title>
        <authorList>
            <person name="Franco M.E.E."/>
            <person name="Wisecaver J.H."/>
            <person name="Arnold A.E."/>
            <person name="Ju Y.M."/>
            <person name="Slot J.C."/>
            <person name="Ahrendt S."/>
            <person name="Moore L.P."/>
            <person name="Eastman K.E."/>
            <person name="Scott K."/>
            <person name="Konkel Z."/>
            <person name="Mondo S.J."/>
            <person name="Kuo A."/>
            <person name="Hayes R.D."/>
            <person name="Haridas S."/>
            <person name="Andreopoulos B."/>
            <person name="Riley R."/>
            <person name="LaButti K."/>
            <person name="Pangilinan J."/>
            <person name="Lipzen A."/>
            <person name="Amirebrahimi M."/>
            <person name="Yan J."/>
            <person name="Adam C."/>
            <person name="Keymanesh K."/>
            <person name="Ng V."/>
            <person name="Louie K."/>
            <person name="Northen T."/>
            <person name="Drula E."/>
            <person name="Henrissat B."/>
            <person name="Hsieh H.M."/>
            <person name="Youens-Clark K."/>
            <person name="Lutzoni F."/>
            <person name="Miadlikowska J."/>
            <person name="Eastwood D.C."/>
            <person name="Hamelin R.C."/>
            <person name="Grigoriev I.V."/>
            <person name="U'Ren J.M."/>
        </authorList>
    </citation>
    <scope>NUCLEOTIDE SEQUENCE [LARGE SCALE GENOMIC DNA]</scope>
    <source>
        <strain evidence="1 2">ER1909</strain>
    </source>
</reference>